<sequence length="273" mass="29678">MAAIKFPDFPVSIPASELIYGADSDFVINAYLALQHQWPDQGGYAHYLYVLSQHPGHRVKVLKEIASSDVARYSGTKLEMDLPDNHLWAKSLNDPQRYLHTSHGLRVAKILSDVQGLRTLIGNLSLGKLSEALRTVVDTQQGHLAALESRLSDNTSLVQALEARLLELGGAAAAPAESDANGSAGSVSDSTWVHTALHRLTERLGQMERQAQEIQNLRQQLDDTRVELAALKAHTHGQIKREVAEYVNAMLAASRAQEHSTSSAPAAAGEPEV</sequence>
<keyword evidence="3" id="KW-1185">Reference proteome</keyword>
<keyword evidence="1" id="KW-0175">Coiled coil</keyword>
<proteinExistence type="predicted"/>
<dbReference type="RefSeq" id="WP_210804934.1">
    <property type="nucleotide sequence ID" value="NZ_JAGQDG010000001.1"/>
</dbReference>
<dbReference type="Proteomes" id="UP000672097">
    <property type="component" value="Unassembled WGS sequence"/>
</dbReference>
<protein>
    <recommendedName>
        <fullName evidence="4">DUF4214 domain-containing protein</fullName>
    </recommendedName>
</protein>
<evidence type="ECO:0000256" key="1">
    <source>
        <dbReference type="SAM" id="Coils"/>
    </source>
</evidence>
<name>A0ABS5DRE5_9BURK</name>
<dbReference type="EMBL" id="JAGQDG010000001">
    <property type="protein sequence ID" value="MBQ0933709.1"/>
    <property type="molecule type" value="Genomic_DNA"/>
</dbReference>
<organism evidence="2 3">
    <name type="scientific">Ideonella paludis</name>
    <dbReference type="NCBI Taxonomy" id="1233411"/>
    <lineage>
        <taxon>Bacteria</taxon>
        <taxon>Pseudomonadati</taxon>
        <taxon>Pseudomonadota</taxon>
        <taxon>Betaproteobacteria</taxon>
        <taxon>Burkholderiales</taxon>
        <taxon>Sphaerotilaceae</taxon>
        <taxon>Ideonella</taxon>
    </lineage>
</organism>
<evidence type="ECO:0000313" key="2">
    <source>
        <dbReference type="EMBL" id="MBQ0933709.1"/>
    </source>
</evidence>
<accession>A0ABS5DRE5</accession>
<evidence type="ECO:0008006" key="4">
    <source>
        <dbReference type="Google" id="ProtNLM"/>
    </source>
</evidence>
<comment type="caution">
    <text evidence="2">The sequence shown here is derived from an EMBL/GenBank/DDBJ whole genome shotgun (WGS) entry which is preliminary data.</text>
</comment>
<evidence type="ECO:0000313" key="3">
    <source>
        <dbReference type="Proteomes" id="UP000672097"/>
    </source>
</evidence>
<gene>
    <name evidence="2" type="ORF">KAK11_00105</name>
</gene>
<feature type="coiled-coil region" evidence="1">
    <location>
        <begin position="197"/>
        <end position="234"/>
    </location>
</feature>
<reference evidence="2 3" key="1">
    <citation type="submission" date="2021-04" db="EMBL/GenBank/DDBJ databases">
        <title>The genome sequence of type strain Ideonella paludis KCTC 32238.</title>
        <authorList>
            <person name="Liu Y."/>
        </authorList>
    </citation>
    <scope>NUCLEOTIDE SEQUENCE [LARGE SCALE GENOMIC DNA]</scope>
    <source>
        <strain evidence="2 3">KCTC 32238</strain>
    </source>
</reference>